<evidence type="ECO:0000256" key="1">
    <source>
        <dbReference type="SAM" id="MobiDB-lite"/>
    </source>
</evidence>
<organism evidence="3">
    <name type="scientific">freshwater metagenome</name>
    <dbReference type="NCBI Taxonomy" id="449393"/>
    <lineage>
        <taxon>unclassified sequences</taxon>
        <taxon>metagenomes</taxon>
        <taxon>ecological metagenomes</taxon>
    </lineage>
</organism>
<protein>
    <submittedName>
        <fullName evidence="3">Unannotated protein</fullName>
    </submittedName>
</protein>
<dbReference type="NCBIfam" id="TIGR01167">
    <property type="entry name" value="LPXTG_anchor"/>
    <property type="match status" value="1"/>
</dbReference>
<gene>
    <name evidence="3" type="ORF">UFOPK2169_01779</name>
</gene>
<proteinExistence type="predicted"/>
<feature type="compositionally biased region" description="Low complexity" evidence="1">
    <location>
        <begin position="330"/>
        <end position="351"/>
    </location>
</feature>
<reference evidence="3" key="1">
    <citation type="submission" date="2020-05" db="EMBL/GenBank/DDBJ databases">
        <authorList>
            <person name="Chiriac C."/>
            <person name="Salcher M."/>
            <person name="Ghai R."/>
            <person name="Kavagutti S V."/>
        </authorList>
    </citation>
    <scope>NUCLEOTIDE SEQUENCE</scope>
</reference>
<evidence type="ECO:0000313" key="3">
    <source>
        <dbReference type="EMBL" id="CAB4667484.1"/>
    </source>
</evidence>
<keyword evidence="2" id="KW-1133">Transmembrane helix</keyword>
<keyword evidence="2" id="KW-0812">Transmembrane</keyword>
<sequence>MQGRTWEPPTIAAVGNQIFVNIYGTANTNSLAEISCVDVSSTPTNCTGWPIVPNTKFSPNTFTAVPAFPLLNSTGNAIGVCFPGTTANACTDFAGQTVTIDPNLAGLANPFNAGWGTTRGEAYVDGTRIFMPNVVLQNGTSQVECYDFATNNLCTSFSPNPKTFVLSELEALYTVQIDPADPSCLWLMGHDGTKQIQNFDSQTGGACGANGFVLPISNFRESASRCAATSWKQFALVNPTVGNFTSGTVEFVDSRGAAISGLSPQNFGANGTLDLASLNLHSYPSFARMHVRLVGTVTRAINVKMTWASEYHPECVVSGQTAFTVTTSTTTAPASTTSAPASTTTAPPVVSGAGTLPTTGTTNSSMLAWAVVLLAVGALATITGRRGRTTER</sequence>
<dbReference type="EMBL" id="CAEZWE010000119">
    <property type="protein sequence ID" value="CAB4667484.1"/>
    <property type="molecule type" value="Genomic_DNA"/>
</dbReference>
<keyword evidence="2" id="KW-0472">Membrane</keyword>
<dbReference type="AlphaFoldDB" id="A0A6J6M3N4"/>
<feature type="region of interest" description="Disordered" evidence="1">
    <location>
        <begin position="330"/>
        <end position="352"/>
    </location>
</feature>
<name>A0A6J6M3N4_9ZZZZ</name>
<accession>A0A6J6M3N4</accession>
<feature type="transmembrane region" description="Helical" evidence="2">
    <location>
        <begin position="366"/>
        <end position="384"/>
    </location>
</feature>
<evidence type="ECO:0000256" key="2">
    <source>
        <dbReference type="SAM" id="Phobius"/>
    </source>
</evidence>